<comment type="caution">
    <text evidence="10">Lacks conserved residue(s) required for the propagation of feature annotation.</text>
</comment>
<dbReference type="AlphaFoldDB" id="A0A1G6H5G6"/>
<dbReference type="GO" id="GO:0052381">
    <property type="term" value="F:tRNA dimethylallyltransferase activity"/>
    <property type="evidence" value="ECO:0007669"/>
    <property type="project" value="UniProtKB-UniRule"/>
</dbReference>
<dbReference type="EMBL" id="FMYI01000002">
    <property type="protein sequence ID" value="SDB89358.1"/>
    <property type="molecule type" value="Genomic_DNA"/>
</dbReference>
<evidence type="ECO:0000256" key="11">
    <source>
        <dbReference type="RuleBase" id="RU003783"/>
    </source>
</evidence>
<accession>A0A1G6H5G6</accession>
<dbReference type="SUPFAM" id="SSF52540">
    <property type="entry name" value="P-loop containing nucleoside triphosphate hydrolases"/>
    <property type="match status" value="1"/>
</dbReference>
<dbReference type="GO" id="GO:0006400">
    <property type="term" value="P:tRNA modification"/>
    <property type="evidence" value="ECO:0007669"/>
    <property type="project" value="TreeGrafter"/>
</dbReference>
<keyword evidence="6 10" id="KW-0547">Nucleotide-binding</keyword>
<dbReference type="InterPro" id="IPR039657">
    <property type="entry name" value="Dimethylallyltransferase"/>
</dbReference>
<dbReference type="HAMAP" id="MF_00185">
    <property type="entry name" value="IPP_trans"/>
    <property type="match status" value="1"/>
</dbReference>
<evidence type="ECO:0000256" key="2">
    <source>
        <dbReference type="ARBA" id="ARBA00003213"/>
    </source>
</evidence>
<evidence type="ECO:0000256" key="4">
    <source>
        <dbReference type="ARBA" id="ARBA00022679"/>
    </source>
</evidence>
<evidence type="ECO:0000256" key="6">
    <source>
        <dbReference type="ARBA" id="ARBA00022741"/>
    </source>
</evidence>
<gene>
    <name evidence="10" type="primary">miaA</name>
    <name evidence="14" type="ORF">SAMN05421734_102244</name>
</gene>
<dbReference type="RefSeq" id="WP_090793171.1">
    <property type="nucleotide sequence ID" value="NZ_FMYI01000002.1"/>
</dbReference>
<evidence type="ECO:0000256" key="3">
    <source>
        <dbReference type="ARBA" id="ARBA00005842"/>
    </source>
</evidence>
<keyword evidence="7 10" id="KW-0067">ATP-binding</keyword>
<feature type="region of interest" description="Interaction with substrate tRNA" evidence="10">
    <location>
        <begin position="35"/>
        <end position="38"/>
    </location>
</feature>
<evidence type="ECO:0000256" key="8">
    <source>
        <dbReference type="ARBA" id="ARBA00022842"/>
    </source>
</evidence>
<dbReference type="InterPro" id="IPR027417">
    <property type="entry name" value="P-loop_NTPase"/>
</dbReference>
<dbReference type="Gene3D" id="1.10.20.140">
    <property type="match status" value="1"/>
</dbReference>
<dbReference type="Pfam" id="PF01715">
    <property type="entry name" value="IPPT"/>
    <property type="match status" value="1"/>
</dbReference>
<dbReference type="PANTHER" id="PTHR11088">
    <property type="entry name" value="TRNA DIMETHYLALLYLTRANSFERASE"/>
    <property type="match status" value="1"/>
</dbReference>
<evidence type="ECO:0000256" key="5">
    <source>
        <dbReference type="ARBA" id="ARBA00022694"/>
    </source>
</evidence>
<comment type="catalytic activity">
    <reaction evidence="9 10 11">
        <text>adenosine(37) in tRNA + dimethylallyl diphosphate = N(6)-dimethylallyladenosine(37) in tRNA + diphosphate</text>
        <dbReference type="Rhea" id="RHEA:26482"/>
        <dbReference type="Rhea" id="RHEA-COMP:10162"/>
        <dbReference type="Rhea" id="RHEA-COMP:10375"/>
        <dbReference type="ChEBI" id="CHEBI:33019"/>
        <dbReference type="ChEBI" id="CHEBI:57623"/>
        <dbReference type="ChEBI" id="CHEBI:74411"/>
        <dbReference type="ChEBI" id="CHEBI:74415"/>
        <dbReference type="EC" id="2.5.1.75"/>
    </reaction>
</comment>
<evidence type="ECO:0000256" key="1">
    <source>
        <dbReference type="ARBA" id="ARBA00001946"/>
    </source>
</evidence>
<dbReference type="InterPro" id="IPR018022">
    <property type="entry name" value="IPT"/>
</dbReference>
<comment type="similarity">
    <text evidence="3 10 13">Belongs to the IPP transferase family.</text>
</comment>
<dbReference type="STRING" id="1612202.SAMN05421734_102244"/>
<evidence type="ECO:0000256" key="7">
    <source>
        <dbReference type="ARBA" id="ARBA00022840"/>
    </source>
</evidence>
<keyword evidence="4 10" id="KW-0808">Transferase</keyword>
<feature type="site" description="Interaction with substrate tRNA" evidence="10">
    <location>
        <position position="124"/>
    </location>
</feature>
<name>A0A1G6H5G6_9BACI</name>
<dbReference type="Proteomes" id="UP000242949">
    <property type="component" value="Unassembled WGS sequence"/>
</dbReference>
<dbReference type="EC" id="2.5.1.75" evidence="10"/>
<protein>
    <recommendedName>
        <fullName evidence="10">tRNA dimethylallyltransferase</fullName>
        <ecNumber evidence="10">2.5.1.75</ecNumber>
    </recommendedName>
    <alternativeName>
        <fullName evidence="10">Dimethylallyl diphosphate:tRNA dimethylallyltransferase</fullName>
        <shortName evidence="10">DMAPP:tRNA dimethylallyltransferase</shortName>
        <shortName evidence="10">DMATase</shortName>
    </alternativeName>
    <alternativeName>
        <fullName evidence="10">Isopentenyl-diphosphate:tRNA isopentenyltransferase</fullName>
        <shortName evidence="10">IPP transferase</shortName>
        <shortName evidence="10">IPPT</shortName>
        <shortName evidence="10">IPTase</shortName>
    </alternativeName>
</protein>
<feature type="binding site" evidence="10">
    <location>
        <begin position="10"/>
        <end position="17"/>
    </location>
    <ligand>
        <name>ATP</name>
        <dbReference type="ChEBI" id="CHEBI:30616"/>
    </ligand>
</feature>
<comment type="function">
    <text evidence="2 10 12">Catalyzes the transfer of a dimethylallyl group onto the adenine at position 37 in tRNAs that read codons beginning with uridine, leading to the formation of N6-(dimethylallyl)adenosine (i(6)A).</text>
</comment>
<comment type="cofactor">
    <cofactor evidence="1 10">
        <name>Mg(2+)</name>
        <dbReference type="ChEBI" id="CHEBI:18420"/>
    </cofactor>
</comment>
<feature type="site" description="Interaction with substrate tRNA" evidence="10">
    <location>
        <position position="101"/>
    </location>
</feature>
<proteinExistence type="inferred from homology"/>
<keyword evidence="8 10" id="KW-0460">Magnesium</keyword>
<evidence type="ECO:0000313" key="15">
    <source>
        <dbReference type="Proteomes" id="UP000242949"/>
    </source>
</evidence>
<evidence type="ECO:0000256" key="12">
    <source>
        <dbReference type="RuleBase" id="RU003784"/>
    </source>
</evidence>
<organism evidence="14 15">
    <name type="scientific">Pelagirhabdus alkalitolerans</name>
    <dbReference type="NCBI Taxonomy" id="1612202"/>
    <lineage>
        <taxon>Bacteria</taxon>
        <taxon>Bacillati</taxon>
        <taxon>Bacillota</taxon>
        <taxon>Bacilli</taxon>
        <taxon>Bacillales</taxon>
        <taxon>Bacillaceae</taxon>
        <taxon>Pelagirhabdus</taxon>
    </lineage>
</organism>
<evidence type="ECO:0000313" key="14">
    <source>
        <dbReference type="EMBL" id="SDB89358.1"/>
    </source>
</evidence>
<comment type="subunit">
    <text evidence="10">Monomer.</text>
</comment>
<dbReference type="Gene3D" id="3.40.50.300">
    <property type="entry name" value="P-loop containing nucleotide triphosphate hydrolases"/>
    <property type="match status" value="1"/>
</dbReference>
<evidence type="ECO:0000256" key="13">
    <source>
        <dbReference type="RuleBase" id="RU003785"/>
    </source>
</evidence>
<feature type="binding site" evidence="10">
    <location>
        <begin position="12"/>
        <end position="17"/>
    </location>
    <ligand>
        <name>substrate</name>
    </ligand>
</feature>
<dbReference type="OrthoDB" id="9776390at2"/>
<dbReference type="FunFam" id="1.10.20.140:FF:000001">
    <property type="entry name" value="tRNA dimethylallyltransferase"/>
    <property type="match status" value="1"/>
</dbReference>
<reference evidence="15" key="1">
    <citation type="submission" date="2016-09" db="EMBL/GenBank/DDBJ databases">
        <authorList>
            <person name="Varghese N."/>
            <person name="Submissions S."/>
        </authorList>
    </citation>
    <scope>NUCLEOTIDE SEQUENCE [LARGE SCALE GENOMIC DNA]</scope>
    <source>
        <strain evidence="15">S5</strain>
    </source>
</reference>
<sequence>MKKQVIAIVGPTAVGKTELSIQLAKRFNGEIISGDSMQIYKGMDIATAKITDKEKESIPHHMIDIKEPNQSFSVAEFKERVQDLIDDITSRGKQPIIVGGTGLYIQAALWDYHFSDEEKDPKYREKIEQEIEICGIESIFERLETVDPKQAEKIHPNNIRRVVRALEVYDRTGKTKTEWQETQPIESPYQPVLIGLTMERSDLYARINARVDQMVEEGIIEEAKSFYQLGFKGYQSMKAIGYKEFIPYFEGDIKKEEAIEQLKQNSRRYAKRQYTWFKNKMSVNWYDVSVDSKNKIFQKIYSDLEGILDFS</sequence>
<dbReference type="GO" id="GO:0005524">
    <property type="term" value="F:ATP binding"/>
    <property type="evidence" value="ECO:0007669"/>
    <property type="project" value="UniProtKB-UniRule"/>
</dbReference>
<dbReference type="PANTHER" id="PTHR11088:SF60">
    <property type="entry name" value="TRNA DIMETHYLALLYLTRANSFERASE"/>
    <property type="match status" value="1"/>
</dbReference>
<keyword evidence="15" id="KW-1185">Reference proteome</keyword>
<evidence type="ECO:0000256" key="10">
    <source>
        <dbReference type="HAMAP-Rule" id="MF_00185"/>
    </source>
</evidence>
<dbReference type="NCBIfam" id="TIGR00174">
    <property type="entry name" value="miaA"/>
    <property type="match status" value="1"/>
</dbReference>
<keyword evidence="5 10" id="KW-0819">tRNA processing</keyword>
<evidence type="ECO:0000256" key="9">
    <source>
        <dbReference type="ARBA" id="ARBA00049563"/>
    </source>
</evidence>